<dbReference type="EMBL" id="JARZHI010000103">
    <property type="protein sequence ID" value="MDI1437028.1"/>
    <property type="molecule type" value="Genomic_DNA"/>
</dbReference>
<dbReference type="InterPro" id="IPR018683">
    <property type="entry name" value="DUF2169"/>
</dbReference>
<feature type="region of interest" description="Disordered" evidence="1">
    <location>
        <begin position="430"/>
        <end position="535"/>
    </location>
</feature>
<accession>A0ABT6P924</accession>
<evidence type="ECO:0000313" key="4">
    <source>
        <dbReference type="Proteomes" id="UP001160301"/>
    </source>
</evidence>
<name>A0ABT6P924_9BACT</name>
<sequence length="814" mass="87468">MEIVRLCPFSVATVVWEERPGGYRLTIGVKATFTLVHGETALLAPRQDTAHGDISWDHNPQAALFAPSDFVPYKPKIDVAFSGRAFAPGGMPAEVLTPRLRVGHFEKSLRVCGPRIWMPGHTGSLRPSAPERFSAIPLRYELAVMQGENMSGIPSGGGSAGWPLPRIETSETCPPNATPGFGPLPIRWRAEHRGAPDEAVTFARRIRSEHATAPASLPFSLFNCAPSEQQIDELEPAPSILLEHLTRKAPRFESRLPNIRPRVFYAHRGSVRPFEIDVRLDTIWIDGVRLVAVLSWRGSTSVPEPDEHALGRIIVASESPEMTVSLEDVESPPVAPEDSSPRPILPRPFEGEIAEDEGYTLLPSAPAQHAPEEPAPLPVEPLAIGGSLPARPRDSSVPIPPSGERLIEDRASSRFVVDAAFPGPSQLVERAARAEVEDERPAQVEASVSWEADVWPGDAAAMRLPPPPTSTSVPQGEQPRGEEEEDPADRAPATARTGTTSPPPAESFGVITERESIAPPTLVPSTRKTGTLAPPPTLPGGAVAASARLLDAPPTTQRAPALLSWSEPTGYMPAAGAASTTAASPMSPAENAAFFTAAAVVSSGPALPSAPATPSPKPSVVSVETPRPSGAGRRPSTSSMAAPLLMAADLPLELCACVAARIDRRPEDRARILSEMGLSDPRWVSTERTWVSAIRAETEQGRSELRLAYDRAYVQQLEIERGALEIADYARLMFSVEHSDADVVLAELGLARVCLVRIERVWQERMEADPAFRARVREALASARRAYARVSPDGRSGATYAEAATPSRPRSSDR</sequence>
<comment type="caution">
    <text evidence="3">The sequence shown here is derived from an EMBL/GenBank/DDBJ whole genome shotgun (WGS) entry which is preliminary data.</text>
</comment>
<feature type="region of interest" description="Disordered" evidence="1">
    <location>
        <begin position="364"/>
        <end position="405"/>
    </location>
</feature>
<gene>
    <name evidence="3" type="ORF">QHF89_46405</name>
</gene>
<dbReference type="Pfam" id="PF09937">
    <property type="entry name" value="DUF2169"/>
    <property type="match status" value="1"/>
</dbReference>
<feature type="region of interest" description="Disordered" evidence="1">
    <location>
        <begin position="324"/>
        <end position="348"/>
    </location>
</feature>
<feature type="compositionally biased region" description="Low complexity" evidence="1">
    <location>
        <begin position="490"/>
        <end position="500"/>
    </location>
</feature>
<keyword evidence="4" id="KW-1185">Reference proteome</keyword>
<evidence type="ECO:0000256" key="1">
    <source>
        <dbReference type="SAM" id="MobiDB-lite"/>
    </source>
</evidence>
<reference evidence="3 4" key="1">
    <citation type="submission" date="2023-04" db="EMBL/GenBank/DDBJ databases">
        <title>The genome sequence of Polyangium sorediatum DSM14670.</title>
        <authorList>
            <person name="Zhang X."/>
        </authorList>
    </citation>
    <scope>NUCLEOTIDE SEQUENCE [LARGE SCALE GENOMIC DNA]</scope>
    <source>
        <strain evidence="3 4">DSM 14670</strain>
    </source>
</reference>
<proteinExistence type="predicted"/>
<feature type="compositionally biased region" description="Basic and acidic residues" evidence="1">
    <location>
        <begin position="430"/>
        <end position="442"/>
    </location>
</feature>
<protein>
    <submittedName>
        <fullName evidence="3">DUF2169 domain-containing protein</fullName>
    </submittedName>
</protein>
<feature type="region of interest" description="Disordered" evidence="1">
    <location>
        <begin position="786"/>
        <end position="814"/>
    </location>
</feature>
<feature type="domain" description="DUF2169" evidence="2">
    <location>
        <begin position="24"/>
        <end position="297"/>
    </location>
</feature>
<feature type="region of interest" description="Disordered" evidence="1">
    <location>
        <begin position="605"/>
        <end position="638"/>
    </location>
</feature>
<organism evidence="3 4">
    <name type="scientific">Polyangium sorediatum</name>
    <dbReference type="NCBI Taxonomy" id="889274"/>
    <lineage>
        <taxon>Bacteria</taxon>
        <taxon>Pseudomonadati</taxon>
        <taxon>Myxococcota</taxon>
        <taxon>Polyangia</taxon>
        <taxon>Polyangiales</taxon>
        <taxon>Polyangiaceae</taxon>
        <taxon>Polyangium</taxon>
    </lineage>
</organism>
<evidence type="ECO:0000259" key="2">
    <source>
        <dbReference type="Pfam" id="PF09937"/>
    </source>
</evidence>
<evidence type="ECO:0000313" key="3">
    <source>
        <dbReference type="EMBL" id="MDI1437028.1"/>
    </source>
</evidence>
<dbReference type="RefSeq" id="WP_136970883.1">
    <property type="nucleotide sequence ID" value="NZ_JARZHI010000103.1"/>
</dbReference>
<dbReference type="Proteomes" id="UP001160301">
    <property type="component" value="Unassembled WGS sequence"/>
</dbReference>